<sequence>MEPEGSFLHDQHQNSSSSEQEENREPCLALSNVDRIMRKLVPSTTVISDHAKEAVAACANEFIGFITMEANELCLKEHRSTVTADDLLFAMARLGFHNYVNTLTIYLHRYRSKTNMPPPRLSAPPLPQMGQSSSSSGNVMAQFDPFTYLNRDRFLDGLRNITLIGESYLRNGVVGLTKALDVPTSTSGSVIYNHPITLFDPLTNTTSSFSTTFTFSITNLNPSSFGDGLAFFLSPTNATTATTNRLGLPNNHFVAVEFDTRQDPNFNDPNENHVGFDIDTLNSVKTVNPILHHGIDLKSGNTITCWIDYKTDQNTLLVFLSYSTSPKPFDPVLSLNIDLQQHLKEVMYVGFSASTQGSTELHQIHSWSFNTIGFVPARPKRLHPHNVSDNSVSTVTVGDVNGSSSVKNKHSKRLGISVSVAGPAFFFVLFVILGYFSVKKWRGVKRGKSFKNDFVACPREFAYKELKSATREFHPSRIVGHGSFGTVYKAFFISSGTIAAVKRSKHSHEGKTEFLSELSIIAGLRHKNLVQLQGWCVEKGELLLVYDFMPNGSLDKMLYKESERGKLLNWPNRFNIAVGLASVLVYLHQECEKRVIHRDIKTGNILLDGNFNPRLGDFGLAKLMDHDKSPVSTLTAGTMGYLAPEYLQYGKANDKTDVFSYGVVVLEVACGKRPIEREGTKMVNLVDFVWGLHSEGKIIEAADKKLNGEFEEEEMKKLLLLGLSCANPDSAERPSMRRVLQILNNEVAPLVVPKVKPCLTFSSDLPLSIDEIVSDADEEFNTDQSMCEIKID</sequence>
<evidence type="ECO:0000256" key="5">
    <source>
        <dbReference type="ARBA" id="ARBA00012513"/>
    </source>
</evidence>
<keyword evidence="25" id="KW-1185">Reference proteome</keyword>
<dbReference type="InterPro" id="IPR011009">
    <property type="entry name" value="Kinase-like_dom_sf"/>
</dbReference>
<keyword evidence="7" id="KW-0723">Serine/threonine-protein kinase</keyword>
<evidence type="ECO:0000256" key="20">
    <source>
        <dbReference type="PROSITE-ProRule" id="PRU10141"/>
    </source>
</evidence>
<dbReference type="SMART" id="SM00220">
    <property type="entry name" value="S_TKc"/>
    <property type="match status" value="1"/>
</dbReference>
<dbReference type="EC" id="2.7.11.1" evidence="5"/>
<keyword evidence="18" id="KW-0325">Glycoprotein</keyword>
<dbReference type="Gene3D" id="3.30.200.20">
    <property type="entry name" value="Phosphorylase Kinase, domain 1"/>
    <property type="match status" value="1"/>
</dbReference>
<comment type="similarity">
    <text evidence="3">In the N-terminal section; belongs to the leguminous lectin family.</text>
</comment>
<dbReference type="Pfam" id="PF00139">
    <property type="entry name" value="Lectin_legB"/>
    <property type="match status" value="1"/>
</dbReference>
<dbReference type="Proteomes" id="UP001497480">
    <property type="component" value="Unassembled WGS sequence"/>
</dbReference>
<evidence type="ECO:0000256" key="1">
    <source>
        <dbReference type="ARBA" id="ARBA00004251"/>
    </source>
</evidence>
<evidence type="ECO:0000256" key="6">
    <source>
        <dbReference type="ARBA" id="ARBA00022475"/>
    </source>
</evidence>
<dbReference type="GO" id="GO:0030246">
    <property type="term" value="F:carbohydrate binding"/>
    <property type="evidence" value="ECO:0007669"/>
    <property type="project" value="UniProtKB-KW"/>
</dbReference>
<dbReference type="GO" id="GO:0005886">
    <property type="term" value="C:plasma membrane"/>
    <property type="evidence" value="ECO:0007669"/>
    <property type="project" value="UniProtKB-SubCell"/>
</dbReference>
<dbReference type="InterPro" id="IPR001220">
    <property type="entry name" value="Legume_lectin_dom"/>
</dbReference>
<evidence type="ECO:0000256" key="16">
    <source>
        <dbReference type="ARBA" id="ARBA00023136"/>
    </source>
</evidence>
<dbReference type="SUPFAM" id="SSF56112">
    <property type="entry name" value="Protein kinase-like (PK-like)"/>
    <property type="match status" value="1"/>
</dbReference>
<feature type="transmembrane region" description="Helical" evidence="22">
    <location>
        <begin position="414"/>
        <end position="438"/>
    </location>
</feature>
<dbReference type="InterPro" id="IPR050528">
    <property type="entry name" value="L-type_Lectin-RKs"/>
</dbReference>
<proteinExistence type="inferred from homology"/>
<dbReference type="GO" id="GO:0002229">
    <property type="term" value="P:defense response to oomycetes"/>
    <property type="evidence" value="ECO:0007669"/>
    <property type="project" value="UniProtKB-ARBA"/>
</dbReference>
<dbReference type="GO" id="GO:0005524">
    <property type="term" value="F:ATP binding"/>
    <property type="evidence" value="ECO:0007669"/>
    <property type="project" value="UniProtKB-UniRule"/>
</dbReference>
<evidence type="ECO:0000256" key="12">
    <source>
        <dbReference type="ARBA" id="ARBA00022741"/>
    </source>
</evidence>
<evidence type="ECO:0000256" key="3">
    <source>
        <dbReference type="ARBA" id="ARBA00008536"/>
    </source>
</evidence>
<keyword evidence="14 20" id="KW-0067">ATP-binding</keyword>
<dbReference type="Gene3D" id="1.10.510.10">
    <property type="entry name" value="Transferase(Phosphotransferase) domain 1"/>
    <property type="match status" value="1"/>
</dbReference>
<dbReference type="Gene3D" id="2.60.120.200">
    <property type="match status" value="1"/>
</dbReference>
<dbReference type="PROSITE" id="PS00107">
    <property type="entry name" value="PROTEIN_KINASE_ATP"/>
    <property type="match status" value="1"/>
</dbReference>
<keyword evidence="19" id="KW-0464">Manganese</keyword>
<dbReference type="GO" id="GO:0046982">
    <property type="term" value="F:protein heterodimerization activity"/>
    <property type="evidence" value="ECO:0007669"/>
    <property type="project" value="InterPro"/>
</dbReference>
<evidence type="ECO:0000256" key="2">
    <source>
        <dbReference type="ARBA" id="ARBA00007606"/>
    </source>
</evidence>
<comment type="caution">
    <text evidence="24">The sequence shown here is derived from an EMBL/GenBank/DDBJ whole genome shotgun (WGS) entry which is preliminary data.</text>
</comment>
<evidence type="ECO:0000256" key="18">
    <source>
        <dbReference type="ARBA" id="ARBA00023180"/>
    </source>
</evidence>
<evidence type="ECO:0000256" key="19">
    <source>
        <dbReference type="ARBA" id="ARBA00023211"/>
    </source>
</evidence>
<dbReference type="Gene3D" id="1.10.20.10">
    <property type="entry name" value="Histone, subunit A"/>
    <property type="match status" value="1"/>
</dbReference>
<evidence type="ECO:0000256" key="21">
    <source>
        <dbReference type="SAM" id="MobiDB-lite"/>
    </source>
</evidence>
<evidence type="ECO:0000256" key="15">
    <source>
        <dbReference type="ARBA" id="ARBA00022989"/>
    </source>
</evidence>
<evidence type="ECO:0000313" key="24">
    <source>
        <dbReference type="EMBL" id="CAL0315926.1"/>
    </source>
</evidence>
<dbReference type="Pfam" id="PF00069">
    <property type="entry name" value="Pkinase"/>
    <property type="match status" value="1"/>
</dbReference>
<feature type="region of interest" description="Disordered" evidence="21">
    <location>
        <begin position="1"/>
        <end position="26"/>
    </location>
</feature>
<dbReference type="GO" id="GO:0004674">
    <property type="term" value="F:protein serine/threonine kinase activity"/>
    <property type="evidence" value="ECO:0007669"/>
    <property type="project" value="UniProtKB-KW"/>
</dbReference>
<evidence type="ECO:0000256" key="13">
    <source>
        <dbReference type="ARBA" id="ARBA00022777"/>
    </source>
</evidence>
<dbReference type="PRINTS" id="PR00615">
    <property type="entry name" value="CCAATSUBUNTA"/>
</dbReference>
<gene>
    <name evidence="24" type="ORF">LLUT_LOCUS16986</name>
</gene>
<keyword evidence="13" id="KW-0418">Kinase</keyword>
<dbReference type="SUPFAM" id="SSF47113">
    <property type="entry name" value="Histone-fold"/>
    <property type="match status" value="1"/>
</dbReference>
<evidence type="ECO:0000259" key="23">
    <source>
        <dbReference type="PROSITE" id="PS50011"/>
    </source>
</evidence>
<keyword evidence="17" id="KW-0675">Receptor</keyword>
<dbReference type="SUPFAM" id="SSF49899">
    <property type="entry name" value="Concanavalin A-like lectins/glucanases"/>
    <property type="match status" value="1"/>
</dbReference>
<dbReference type="CDD" id="cd06899">
    <property type="entry name" value="lectin_legume_LecRK_Arcelin_ConA"/>
    <property type="match status" value="1"/>
</dbReference>
<evidence type="ECO:0000256" key="10">
    <source>
        <dbReference type="ARBA" id="ARBA00022729"/>
    </source>
</evidence>
<dbReference type="FunFam" id="3.30.200.20:FF:000372">
    <property type="entry name" value="L-type lectin-domain containing receptor kinase VIII.1"/>
    <property type="match status" value="1"/>
</dbReference>
<accession>A0AAV1X4S0</accession>
<dbReference type="AlphaFoldDB" id="A0AAV1X4S0"/>
<reference evidence="24 25" key="1">
    <citation type="submission" date="2024-03" db="EMBL/GenBank/DDBJ databases">
        <authorList>
            <person name="Martinez-Hernandez J."/>
        </authorList>
    </citation>
    <scope>NUCLEOTIDE SEQUENCE [LARGE SCALE GENOMIC DNA]</scope>
</reference>
<dbReference type="CDD" id="cd14066">
    <property type="entry name" value="STKc_IRAK"/>
    <property type="match status" value="1"/>
</dbReference>
<dbReference type="InterPro" id="IPR009072">
    <property type="entry name" value="Histone-fold"/>
</dbReference>
<keyword evidence="16 22" id="KW-0472">Membrane</keyword>
<keyword evidence="12 20" id="KW-0547">Nucleotide-binding</keyword>
<comment type="subcellular location">
    <subcellularLocation>
        <location evidence="1">Cell membrane</location>
        <topology evidence="1">Single-pass type I membrane protein</topology>
    </subcellularLocation>
</comment>
<dbReference type="PROSITE" id="PS50011">
    <property type="entry name" value="PROTEIN_KINASE_DOM"/>
    <property type="match status" value="1"/>
</dbReference>
<evidence type="ECO:0000256" key="8">
    <source>
        <dbReference type="ARBA" id="ARBA00022679"/>
    </source>
</evidence>
<feature type="binding site" evidence="20">
    <location>
        <position position="502"/>
    </location>
    <ligand>
        <name>ATP</name>
        <dbReference type="ChEBI" id="CHEBI:30616"/>
    </ligand>
</feature>
<protein>
    <recommendedName>
        <fullName evidence="5">non-specific serine/threonine protein kinase</fullName>
        <ecNumber evidence="5">2.7.11.1</ecNumber>
    </recommendedName>
</protein>
<evidence type="ECO:0000256" key="4">
    <source>
        <dbReference type="ARBA" id="ARBA00010217"/>
    </source>
</evidence>
<dbReference type="InterPro" id="IPR013320">
    <property type="entry name" value="ConA-like_dom_sf"/>
</dbReference>
<feature type="domain" description="Protein kinase" evidence="23">
    <location>
        <begin position="473"/>
        <end position="751"/>
    </location>
</feature>
<dbReference type="Pfam" id="PF00808">
    <property type="entry name" value="CBFD_NFYB_HMF"/>
    <property type="match status" value="1"/>
</dbReference>
<name>A0AAV1X4S0_LUPLU</name>
<evidence type="ECO:0000256" key="22">
    <source>
        <dbReference type="SAM" id="Phobius"/>
    </source>
</evidence>
<keyword evidence="8" id="KW-0808">Transferase</keyword>
<dbReference type="InterPro" id="IPR000719">
    <property type="entry name" value="Prot_kinase_dom"/>
</dbReference>
<organism evidence="24 25">
    <name type="scientific">Lupinus luteus</name>
    <name type="common">European yellow lupine</name>
    <dbReference type="NCBI Taxonomy" id="3873"/>
    <lineage>
        <taxon>Eukaryota</taxon>
        <taxon>Viridiplantae</taxon>
        <taxon>Streptophyta</taxon>
        <taxon>Embryophyta</taxon>
        <taxon>Tracheophyta</taxon>
        <taxon>Spermatophyta</taxon>
        <taxon>Magnoliopsida</taxon>
        <taxon>eudicotyledons</taxon>
        <taxon>Gunneridae</taxon>
        <taxon>Pentapetalae</taxon>
        <taxon>rosids</taxon>
        <taxon>fabids</taxon>
        <taxon>Fabales</taxon>
        <taxon>Fabaceae</taxon>
        <taxon>Papilionoideae</taxon>
        <taxon>50 kb inversion clade</taxon>
        <taxon>genistoids sensu lato</taxon>
        <taxon>core genistoids</taxon>
        <taxon>Genisteae</taxon>
        <taxon>Lupinus</taxon>
    </lineage>
</organism>
<evidence type="ECO:0000256" key="9">
    <source>
        <dbReference type="ARBA" id="ARBA00022692"/>
    </source>
</evidence>
<dbReference type="InterPro" id="IPR019825">
    <property type="entry name" value="Lectin_legB_Mn/Ca_BS"/>
</dbReference>
<dbReference type="PANTHER" id="PTHR27007">
    <property type="match status" value="1"/>
</dbReference>
<evidence type="ECO:0000256" key="17">
    <source>
        <dbReference type="ARBA" id="ARBA00023170"/>
    </source>
</evidence>
<dbReference type="FunFam" id="1.10.510.10:FF:000342">
    <property type="entry name" value="L-type lectin-domain containing receptor kinase VIII.1"/>
    <property type="match status" value="1"/>
</dbReference>
<dbReference type="InterPro" id="IPR017441">
    <property type="entry name" value="Protein_kinase_ATP_BS"/>
</dbReference>
<dbReference type="EMBL" id="CAXHTB010000011">
    <property type="protein sequence ID" value="CAL0315926.1"/>
    <property type="molecule type" value="Genomic_DNA"/>
</dbReference>
<evidence type="ECO:0000313" key="25">
    <source>
        <dbReference type="Proteomes" id="UP001497480"/>
    </source>
</evidence>
<dbReference type="PROSITE" id="PS00108">
    <property type="entry name" value="PROTEIN_KINASE_ST"/>
    <property type="match status" value="1"/>
</dbReference>
<keyword evidence="15 22" id="KW-1133">Transmembrane helix</keyword>
<keyword evidence="11" id="KW-0430">Lectin</keyword>
<keyword evidence="9 22" id="KW-0812">Transmembrane</keyword>
<dbReference type="PROSITE" id="PS00307">
    <property type="entry name" value="LECTIN_LEGUME_BETA"/>
    <property type="match status" value="1"/>
</dbReference>
<dbReference type="CDD" id="cd22907">
    <property type="entry name" value="HFD_NFYB"/>
    <property type="match status" value="1"/>
</dbReference>
<comment type="similarity">
    <text evidence="2">Belongs to the leguminous lectin family.</text>
</comment>
<dbReference type="InterPro" id="IPR008271">
    <property type="entry name" value="Ser/Thr_kinase_AS"/>
</dbReference>
<comment type="similarity">
    <text evidence="4">In the C-terminal section; belongs to the protein kinase superfamily. Ser/Thr protein kinase family.</text>
</comment>
<dbReference type="InterPro" id="IPR003958">
    <property type="entry name" value="CBFA_NFYB_domain"/>
</dbReference>
<keyword evidence="10" id="KW-0732">Signal</keyword>
<keyword evidence="6" id="KW-1003">Cell membrane</keyword>
<evidence type="ECO:0000256" key="11">
    <source>
        <dbReference type="ARBA" id="ARBA00022734"/>
    </source>
</evidence>
<evidence type="ECO:0000256" key="7">
    <source>
        <dbReference type="ARBA" id="ARBA00022527"/>
    </source>
</evidence>
<evidence type="ECO:0000256" key="14">
    <source>
        <dbReference type="ARBA" id="ARBA00022840"/>
    </source>
</evidence>